<evidence type="ECO:0000256" key="5">
    <source>
        <dbReference type="HAMAP-Rule" id="MF_01600"/>
    </source>
</evidence>
<evidence type="ECO:0000313" key="7">
    <source>
        <dbReference type="EMBL" id="PFG16868.1"/>
    </source>
</evidence>
<evidence type="ECO:0000256" key="2">
    <source>
        <dbReference type="ARBA" id="ARBA00022692"/>
    </source>
</evidence>
<feature type="transmembrane region" description="Helical" evidence="5">
    <location>
        <begin position="12"/>
        <end position="34"/>
    </location>
</feature>
<feature type="transmembrane region" description="Helical" evidence="5">
    <location>
        <begin position="54"/>
        <end position="79"/>
    </location>
</feature>
<dbReference type="EMBL" id="PDJC01000001">
    <property type="protein sequence ID" value="PFG16868.1"/>
    <property type="molecule type" value="Genomic_DNA"/>
</dbReference>
<reference evidence="7 8" key="1">
    <citation type="submission" date="2017-10" db="EMBL/GenBank/DDBJ databases">
        <title>Sequencing the genomes of 1000 actinobacteria strains.</title>
        <authorList>
            <person name="Klenk H.-P."/>
        </authorList>
    </citation>
    <scope>NUCLEOTIDE SEQUENCE [LARGE SCALE GENOMIC DNA]</scope>
    <source>
        <strain evidence="7 8">DSM 15597</strain>
    </source>
</reference>
<evidence type="ECO:0000256" key="3">
    <source>
        <dbReference type="ARBA" id="ARBA00022989"/>
    </source>
</evidence>
<gene>
    <name evidence="7" type="ORF">ATK74_1423</name>
</gene>
<keyword evidence="2 5" id="KW-0812">Transmembrane</keyword>
<dbReference type="RefSeq" id="WP_098460362.1">
    <property type="nucleotide sequence ID" value="NZ_PDJC01000001.1"/>
</dbReference>
<feature type="transmembrane region" description="Helical" evidence="5">
    <location>
        <begin position="164"/>
        <end position="191"/>
    </location>
</feature>
<dbReference type="GO" id="GO:0005886">
    <property type="term" value="C:plasma membrane"/>
    <property type="evidence" value="ECO:0007669"/>
    <property type="project" value="UniProtKB-SubCell"/>
</dbReference>
<evidence type="ECO:0000256" key="1">
    <source>
        <dbReference type="ARBA" id="ARBA00022475"/>
    </source>
</evidence>
<feature type="compositionally biased region" description="Low complexity" evidence="6">
    <location>
        <begin position="891"/>
        <end position="923"/>
    </location>
</feature>
<feature type="transmembrane region" description="Helical" evidence="5">
    <location>
        <begin position="100"/>
        <end position="122"/>
    </location>
</feature>
<feature type="transmembrane region" description="Helical" evidence="5">
    <location>
        <begin position="203"/>
        <end position="221"/>
    </location>
</feature>
<comment type="similarity">
    <text evidence="5">Belongs to the UPF0182 family.</text>
</comment>
<evidence type="ECO:0000256" key="4">
    <source>
        <dbReference type="ARBA" id="ARBA00023136"/>
    </source>
</evidence>
<feature type="transmembrane region" description="Helical" evidence="5">
    <location>
        <begin position="280"/>
        <end position="300"/>
    </location>
</feature>
<dbReference type="Proteomes" id="UP000226079">
    <property type="component" value="Unassembled WGS sequence"/>
</dbReference>
<dbReference type="GO" id="GO:0005576">
    <property type="term" value="C:extracellular region"/>
    <property type="evidence" value="ECO:0007669"/>
    <property type="project" value="TreeGrafter"/>
</dbReference>
<dbReference type="Pfam" id="PF03699">
    <property type="entry name" value="UPF0182"/>
    <property type="match status" value="1"/>
</dbReference>
<dbReference type="PANTHER" id="PTHR39344:SF1">
    <property type="entry name" value="UPF0182 PROTEIN SLL1060"/>
    <property type="match status" value="1"/>
</dbReference>
<name>A0A2A9CR70_9ACTN</name>
<evidence type="ECO:0000313" key="8">
    <source>
        <dbReference type="Proteomes" id="UP000226079"/>
    </source>
</evidence>
<dbReference type="HAMAP" id="MF_01600">
    <property type="entry name" value="UPF0182"/>
    <property type="match status" value="1"/>
</dbReference>
<dbReference type="OrthoDB" id="9763654at2"/>
<feature type="region of interest" description="Disordered" evidence="6">
    <location>
        <begin position="882"/>
        <end position="941"/>
    </location>
</feature>
<accession>A0A2A9CR70</accession>
<proteinExistence type="inferred from homology"/>
<comment type="subcellular location">
    <subcellularLocation>
        <location evidence="5">Cell membrane</location>
        <topology evidence="5">Multi-pass membrane protein</topology>
    </subcellularLocation>
</comment>
<dbReference type="PANTHER" id="PTHR39344">
    <property type="entry name" value="UPF0182 PROTEIN SLL1060"/>
    <property type="match status" value="1"/>
</dbReference>
<keyword evidence="4 5" id="KW-0472">Membrane</keyword>
<feature type="transmembrane region" description="Helical" evidence="5">
    <location>
        <begin position="254"/>
        <end position="273"/>
    </location>
</feature>
<dbReference type="InterPro" id="IPR005372">
    <property type="entry name" value="UPF0182"/>
</dbReference>
<sequence length="981" mass="105987">MSSNAVAGLNKRWLPTIAILLGLVIVGSVFTELWTRKLWFDSLGMPVVFDVQLLTQVLLFVTFFALMALVVGLNMWLAFRARPLARRTGQSAILDRYRDLFELNPWLSIGVPAVAMGVIAGLSASGDPLVWLAWWNRTPFGNADPYFGLDASFYVFDYPVYTQLLAFGMGAVFFGAIAALLVHFAVGGIVTGRGRTRGVDGRAARLHLSILAGILLALYGVQQLLDRYGMLVSQGSLFTGMQYTDDHARLTAKLVIAIIAFICAGLFFANGFLKRWTLPMVGLILMLASGLILGLIYPAIVQSFTVKPNEPDKESTYIQANIDATRKAFDIADAKVTDYAAVVKVSPGQLKEDAEALPGIRLIDPAVVSSSFDQLQQVKGYYSFPDALDVDRYQLDGRETDVVVAARELDLSRVDQNWNNLHTVYTHGNGLVAAYGNRRSAGGDPVWIEHDLPSTGQLGDYEGRIYFGEESHNFAIVGREPGQAPIELDTPAGGANGSEAYNTYTGTGGVPIGNFFTRMLYAAKFADLNIILSDRVGSASRILYDRTPKQRVAEVAPWLTLDSNIYPAVVSGRLVWIVDGYTTSATYPNSQLESLRDSTTDASSALTGRQVDEQVNYLRNSVKAVVDASDGSVSLYAWNEADPILQTYMKAFPGTVQPRSAISADLLMHLRYPEDLFKVQRQVLARYHMTNPASWFQGSDLWQVPADPAQSGGSTGNGQSSPASTGVAEPPYYLSIKWPNDTSAVFSQTAVFVPYARSNLSAYLSVISEATSPDYGKMRVLRMSGTVQVDGPGQTFNAMTNDPRFAELLRSYLNQGSAEAKYGNLLTLPMGSGLLYVMPIYTTRTGSVGSYPVLRFVAARFGDQVGIGETLQEALDKVFAGDAGANTGEQPTTDPTTSPTTSPTTGPTSSPTGTPSAQPTSTPTGGGPVDQAGAQAAMQRADTAFQAAETALKSGDLAEYQRQVELAKKAVEEALVKLGKK</sequence>
<protein>
    <recommendedName>
        <fullName evidence="5">UPF0182 protein ATK74_1423</fullName>
    </recommendedName>
</protein>
<keyword evidence="3 5" id="KW-1133">Transmembrane helix</keyword>
<dbReference type="AlphaFoldDB" id="A0A2A9CR70"/>
<feature type="region of interest" description="Disordered" evidence="6">
    <location>
        <begin position="706"/>
        <end position="726"/>
    </location>
</feature>
<comment type="caution">
    <text evidence="7">The sequence shown here is derived from an EMBL/GenBank/DDBJ whole genome shotgun (WGS) entry which is preliminary data.</text>
</comment>
<keyword evidence="1 5" id="KW-1003">Cell membrane</keyword>
<organism evidence="7 8">
    <name type="scientific">Propionicimonas paludicola</name>
    <dbReference type="NCBI Taxonomy" id="185243"/>
    <lineage>
        <taxon>Bacteria</taxon>
        <taxon>Bacillati</taxon>
        <taxon>Actinomycetota</taxon>
        <taxon>Actinomycetes</taxon>
        <taxon>Propionibacteriales</taxon>
        <taxon>Nocardioidaceae</taxon>
        <taxon>Propionicimonas</taxon>
    </lineage>
</organism>
<keyword evidence="8" id="KW-1185">Reference proteome</keyword>
<evidence type="ECO:0000256" key="6">
    <source>
        <dbReference type="SAM" id="MobiDB-lite"/>
    </source>
</evidence>